<dbReference type="Gene3D" id="1.10.260.40">
    <property type="entry name" value="lambda repressor-like DNA-binding domains"/>
    <property type="match status" value="1"/>
</dbReference>
<comment type="caution">
    <text evidence="2">The sequence shown here is derived from an EMBL/GenBank/DDBJ whole genome shotgun (WGS) entry which is preliminary data.</text>
</comment>
<accession>A0ABV1GND6</accession>
<dbReference type="InterPro" id="IPR001387">
    <property type="entry name" value="Cro/C1-type_HTH"/>
</dbReference>
<evidence type="ECO:0000313" key="3">
    <source>
        <dbReference type="Proteomes" id="UP001480973"/>
    </source>
</evidence>
<dbReference type="CDD" id="cd00093">
    <property type="entry name" value="HTH_XRE"/>
    <property type="match status" value="1"/>
</dbReference>
<name>A0ABV1GND6_9FIRM</name>
<dbReference type="Proteomes" id="UP001480973">
    <property type="component" value="Unassembled WGS sequence"/>
</dbReference>
<evidence type="ECO:0000259" key="1">
    <source>
        <dbReference type="PROSITE" id="PS50943"/>
    </source>
</evidence>
<dbReference type="SMART" id="SM00530">
    <property type="entry name" value="HTH_XRE"/>
    <property type="match status" value="1"/>
</dbReference>
<reference evidence="2 3" key="1">
    <citation type="submission" date="2024-03" db="EMBL/GenBank/DDBJ databases">
        <title>Human intestinal bacterial collection.</title>
        <authorList>
            <person name="Pauvert C."/>
            <person name="Hitch T.C.A."/>
            <person name="Clavel T."/>
        </authorList>
    </citation>
    <scope>NUCLEOTIDE SEQUENCE [LARGE SCALE GENOMIC DNA]</scope>
    <source>
        <strain evidence="2 3">CLA-JM-H10</strain>
    </source>
</reference>
<dbReference type="EMBL" id="JBBMES010000007">
    <property type="protein sequence ID" value="MEQ2535027.1"/>
    <property type="molecule type" value="Genomic_DNA"/>
</dbReference>
<feature type="domain" description="HTH cro/C1-type" evidence="1">
    <location>
        <begin position="17"/>
        <end position="72"/>
    </location>
</feature>
<dbReference type="InterPro" id="IPR010982">
    <property type="entry name" value="Lambda_DNA-bd_dom_sf"/>
</dbReference>
<gene>
    <name evidence="2" type="ORF">WMO38_07845</name>
</gene>
<evidence type="ECO:0000313" key="2">
    <source>
        <dbReference type="EMBL" id="MEQ2535027.1"/>
    </source>
</evidence>
<organism evidence="2 3">
    <name type="scientific">Lachnospira intestinalis</name>
    <dbReference type="NCBI Taxonomy" id="3133158"/>
    <lineage>
        <taxon>Bacteria</taxon>
        <taxon>Bacillati</taxon>
        <taxon>Bacillota</taxon>
        <taxon>Clostridia</taxon>
        <taxon>Lachnospirales</taxon>
        <taxon>Lachnospiraceae</taxon>
        <taxon>Lachnospira</taxon>
    </lineage>
</organism>
<dbReference type="PROSITE" id="PS50943">
    <property type="entry name" value="HTH_CROC1"/>
    <property type="match status" value="1"/>
</dbReference>
<dbReference type="SUPFAM" id="SSF47413">
    <property type="entry name" value="lambda repressor-like DNA-binding domains"/>
    <property type="match status" value="1"/>
</dbReference>
<dbReference type="Pfam" id="PF01381">
    <property type="entry name" value="HTH_3"/>
    <property type="match status" value="1"/>
</dbReference>
<protein>
    <submittedName>
        <fullName evidence="2">Helix-turn-helix transcriptional regulator</fullName>
    </submittedName>
</protein>
<sequence>MQPVYLSIQQKATGERIRELLKKNGYTVKDIQKFMGFENPQAIYKWISGRSLPSIDNFLILSKVLHTSIEDILVVDGDIFALKLNLWKITIVHKFEKYINDN</sequence>
<proteinExistence type="predicted"/>
<keyword evidence="3" id="KW-1185">Reference proteome</keyword>